<evidence type="ECO:0000256" key="1">
    <source>
        <dbReference type="ARBA" id="ARBA00004843"/>
    </source>
</evidence>
<dbReference type="EC" id="1.1.1.27" evidence="4 10"/>
<feature type="binding site" evidence="10">
    <location>
        <position position="84"/>
    </location>
    <ligand>
        <name>substrate</name>
    </ligand>
</feature>
<dbReference type="UniPathway" id="UPA00554">
    <property type="reaction ID" value="UER00611"/>
</dbReference>
<feature type="modified residue" description="Phosphotyrosine" evidence="10">
    <location>
        <position position="221"/>
    </location>
</feature>
<feature type="binding site" evidence="10">
    <location>
        <begin position="120"/>
        <end position="122"/>
    </location>
    <ligand>
        <name>NAD(+)</name>
        <dbReference type="ChEBI" id="CHEBI:57540"/>
    </ligand>
</feature>
<dbReference type="SUPFAM" id="SSF51735">
    <property type="entry name" value="NAD(P)-binding Rossmann-fold domains"/>
    <property type="match status" value="1"/>
</dbReference>
<dbReference type="Pfam" id="PF00056">
    <property type="entry name" value="Ldh_1_N"/>
    <property type="match status" value="1"/>
</dbReference>
<dbReference type="FunFam" id="3.40.50.720:FF:000018">
    <property type="entry name" value="Malate dehydrogenase"/>
    <property type="match status" value="1"/>
</dbReference>
<feature type="binding site" evidence="10">
    <location>
        <position position="90"/>
    </location>
    <ligand>
        <name>substrate</name>
    </ligand>
</feature>
<evidence type="ECO:0000256" key="12">
    <source>
        <dbReference type="PIRSR" id="PIRSR000102-3"/>
    </source>
</evidence>
<feature type="binding site" evidence="10">
    <location>
        <position position="145"/>
    </location>
    <ligand>
        <name>NAD(+)</name>
        <dbReference type="ChEBI" id="CHEBI:57540"/>
    </ligand>
</feature>
<dbReference type="InterPro" id="IPR011304">
    <property type="entry name" value="L-lactate_DH"/>
</dbReference>
<dbReference type="GO" id="GO:0005737">
    <property type="term" value="C:cytoplasm"/>
    <property type="evidence" value="ECO:0007669"/>
    <property type="project" value="UniProtKB-SubCell"/>
</dbReference>
<dbReference type="NCBIfam" id="NF000824">
    <property type="entry name" value="PRK00066.1"/>
    <property type="match status" value="1"/>
</dbReference>
<evidence type="ECO:0000256" key="7">
    <source>
        <dbReference type="ARBA" id="ARBA00023027"/>
    </source>
</evidence>
<gene>
    <name evidence="10" type="primary">ldh</name>
    <name evidence="15" type="ORF">DID87_02145</name>
</gene>
<comment type="caution">
    <text evidence="10">Lacks conserved residue(s) required for the propagation of feature annotation.</text>
</comment>
<comment type="subunit">
    <text evidence="3 10">Homotetramer.</text>
</comment>
<feature type="binding site" evidence="10">
    <location>
        <begin position="81"/>
        <end position="82"/>
    </location>
    <ligand>
        <name>NAD(+)</name>
        <dbReference type="ChEBI" id="CHEBI:57540"/>
    </ligand>
</feature>
<dbReference type="EMBL" id="QFCR01000004">
    <property type="protein sequence ID" value="TNK90753.1"/>
    <property type="molecule type" value="Genomic_DNA"/>
</dbReference>
<dbReference type="SUPFAM" id="SSF56327">
    <property type="entry name" value="LDH C-terminal domain-like"/>
    <property type="match status" value="1"/>
</dbReference>
<evidence type="ECO:0000313" key="15">
    <source>
        <dbReference type="EMBL" id="TNK90753.1"/>
    </source>
</evidence>
<evidence type="ECO:0000313" key="16">
    <source>
        <dbReference type="Proteomes" id="UP000313312"/>
    </source>
</evidence>
<evidence type="ECO:0000256" key="9">
    <source>
        <dbReference type="ARBA" id="ARBA00056904"/>
    </source>
</evidence>
<dbReference type="InterPro" id="IPR036291">
    <property type="entry name" value="NAD(P)-bd_dom_sf"/>
</dbReference>
<keyword evidence="10" id="KW-0597">Phosphoprotein</keyword>
<name>A0A5C4TJS8_FRUSA</name>
<accession>A0A5C4TJS8</accession>
<feature type="binding site" evidence="12">
    <location>
        <begin position="12"/>
        <end position="17"/>
    </location>
    <ligand>
        <name>NAD(+)</name>
        <dbReference type="ChEBI" id="CHEBI:57540"/>
    </ligand>
</feature>
<dbReference type="GO" id="GO:0006089">
    <property type="term" value="P:lactate metabolic process"/>
    <property type="evidence" value="ECO:0007669"/>
    <property type="project" value="TreeGrafter"/>
</dbReference>
<dbReference type="GO" id="GO:0004459">
    <property type="term" value="F:L-lactate dehydrogenase (NAD+) activity"/>
    <property type="evidence" value="ECO:0007669"/>
    <property type="project" value="UniProtKB-UniRule"/>
</dbReference>
<evidence type="ECO:0000256" key="4">
    <source>
        <dbReference type="ARBA" id="ARBA00012967"/>
    </source>
</evidence>
<evidence type="ECO:0000256" key="2">
    <source>
        <dbReference type="ARBA" id="ARBA00006054"/>
    </source>
</evidence>
<dbReference type="Proteomes" id="UP000313312">
    <property type="component" value="Unassembled WGS sequence"/>
</dbReference>
<comment type="pathway">
    <text evidence="1 10">Fermentation; pyruvate fermentation to lactate; (S)-lactate from pyruvate: step 1/1.</text>
</comment>
<dbReference type="InterPro" id="IPR018177">
    <property type="entry name" value="L-lactate_DH_AS"/>
</dbReference>
<dbReference type="Gene3D" id="3.90.110.10">
    <property type="entry name" value="Lactate dehydrogenase/glycoside hydrolase, family 4, C-terminal"/>
    <property type="match status" value="1"/>
</dbReference>
<feature type="binding site" evidence="10">
    <location>
        <position position="67"/>
    </location>
    <ligand>
        <name>NAD(+)</name>
        <dbReference type="ChEBI" id="CHEBI:57540"/>
    </ligand>
</feature>
<evidence type="ECO:0000256" key="3">
    <source>
        <dbReference type="ARBA" id="ARBA00011881"/>
    </source>
</evidence>
<feature type="binding site" evidence="12">
    <location>
        <position position="97"/>
    </location>
    <ligand>
        <name>NAD(+)</name>
        <dbReference type="ChEBI" id="CHEBI:57540"/>
    </ligand>
</feature>
<feature type="active site" description="Proton acceptor" evidence="10 11">
    <location>
        <position position="177"/>
    </location>
</feature>
<dbReference type="Pfam" id="PF02866">
    <property type="entry name" value="Ldh_1_C"/>
    <property type="match status" value="1"/>
</dbReference>
<keyword evidence="7 10" id="KW-0520">NAD</keyword>
<keyword evidence="10" id="KW-0963">Cytoplasm</keyword>
<evidence type="ECO:0000256" key="5">
    <source>
        <dbReference type="ARBA" id="ARBA00016495"/>
    </source>
</evidence>
<feature type="domain" description="Lactate/malate dehydrogenase N-terminal" evidence="13">
    <location>
        <begin position="7"/>
        <end position="144"/>
    </location>
</feature>
<dbReference type="GO" id="GO:0006096">
    <property type="term" value="P:glycolytic process"/>
    <property type="evidence" value="ECO:0007669"/>
    <property type="project" value="UniProtKB-UniRule"/>
</dbReference>
<organism evidence="15 16">
    <name type="scientific">Fructilactobacillus sanfranciscensis</name>
    <name type="common">Lactobacillus sanfranciscensis</name>
    <dbReference type="NCBI Taxonomy" id="1625"/>
    <lineage>
        <taxon>Bacteria</taxon>
        <taxon>Bacillati</taxon>
        <taxon>Bacillota</taxon>
        <taxon>Bacilli</taxon>
        <taxon>Lactobacillales</taxon>
        <taxon>Lactobacillaceae</taxon>
        <taxon>Fructilactobacillus</taxon>
    </lineage>
</organism>
<evidence type="ECO:0000259" key="13">
    <source>
        <dbReference type="Pfam" id="PF00056"/>
    </source>
</evidence>
<evidence type="ECO:0000256" key="8">
    <source>
        <dbReference type="ARBA" id="ARBA00049258"/>
    </source>
</evidence>
<reference evidence="15 16" key="1">
    <citation type="submission" date="2018-05" db="EMBL/GenBank/DDBJ databases">
        <title>Lactobacillus sanfranciscensis Ah4 draft denome sequence.</title>
        <authorList>
            <person name="Zhang G."/>
        </authorList>
    </citation>
    <scope>NUCLEOTIDE SEQUENCE [LARGE SCALE GENOMIC DNA]</scope>
    <source>
        <strain evidence="15 16">Ah4</strain>
    </source>
</reference>
<dbReference type="PANTHER" id="PTHR43128:SF16">
    <property type="entry name" value="L-LACTATE DEHYDROGENASE"/>
    <property type="match status" value="1"/>
</dbReference>
<dbReference type="InterPro" id="IPR015955">
    <property type="entry name" value="Lactate_DH/Glyco_Ohase_4_C"/>
</dbReference>
<dbReference type="HAMAP" id="MF_00488">
    <property type="entry name" value="Lactate_dehydrog"/>
    <property type="match status" value="1"/>
</dbReference>
<comment type="similarity">
    <text evidence="2 10">Belongs to the LDH/MDH superfamily. LDH family.</text>
</comment>
<sequence length="313" mass="33498">MTQKYKKVVLIGNGAVGSAYAFAMVQQGLAEEFVIVTRHKERAVGDALDLEDATPFTSPTKIYAGEYSDCKDADLVVITAGAPQKPGETRLDLVNKNLRILATIVKPIVASGFTGIFLVASNPVDILAYATQKLSGFPKSRVIGSGTSLDTGRFQVAIADKFNLAPESVNTYVLGEHGDSEFADLDEATIGNVPLLDYAAKRGVSKEDLLELEDKTRNKAYSIINKKGATFYGVASALMRISRAILRNENAVLAIGAPIEGQYGLDDLYLGTPAVINAQGIASVIEIPLSQNGINQMQASAKEIKEIIKDSIE</sequence>
<protein>
    <recommendedName>
        <fullName evidence="5 10">L-lactate dehydrogenase</fullName>
        <shortName evidence="10">L-LDH</shortName>
        <ecNumber evidence="4 10">1.1.1.27</ecNumber>
    </recommendedName>
</protein>
<evidence type="ECO:0000256" key="11">
    <source>
        <dbReference type="PIRSR" id="PIRSR000102-1"/>
    </source>
</evidence>
<feature type="binding site" evidence="10">
    <location>
        <position position="103"/>
    </location>
    <ligand>
        <name>NAD(+)</name>
        <dbReference type="ChEBI" id="CHEBI:57540"/>
    </ligand>
</feature>
<feature type="binding site" evidence="10">
    <location>
        <position position="230"/>
    </location>
    <ligand>
        <name>substrate</name>
    </ligand>
</feature>
<dbReference type="GeneID" id="93161218"/>
<dbReference type="NCBIfam" id="TIGR01771">
    <property type="entry name" value="L-LDH-NAD"/>
    <property type="match status" value="1"/>
</dbReference>
<comment type="subcellular location">
    <subcellularLocation>
        <location evidence="10">Cytoplasm</location>
    </subcellularLocation>
</comment>
<evidence type="ECO:0000259" key="14">
    <source>
        <dbReference type="Pfam" id="PF02866"/>
    </source>
</evidence>
<dbReference type="PRINTS" id="PR00086">
    <property type="entry name" value="LLDHDRGNASE"/>
</dbReference>
<dbReference type="InterPro" id="IPR001557">
    <property type="entry name" value="L-lactate/malate_DH"/>
</dbReference>
<comment type="function">
    <text evidence="9 10">Catalyzes the conversion of lactate to pyruvate.</text>
</comment>
<dbReference type="AlphaFoldDB" id="A0A5C4TJS8"/>
<dbReference type="CDD" id="cd05291">
    <property type="entry name" value="HicDH_like"/>
    <property type="match status" value="1"/>
</dbReference>
<comment type="catalytic activity">
    <reaction evidence="8 10">
        <text>(S)-lactate + NAD(+) = pyruvate + NADH + H(+)</text>
        <dbReference type="Rhea" id="RHEA:23444"/>
        <dbReference type="ChEBI" id="CHEBI:15361"/>
        <dbReference type="ChEBI" id="CHEBI:15378"/>
        <dbReference type="ChEBI" id="CHEBI:16651"/>
        <dbReference type="ChEBI" id="CHEBI:57540"/>
        <dbReference type="ChEBI" id="CHEBI:57945"/>
        <dbReference type="EC" id="1.1.1.27"/>
    </reaction>
</comment>
<proteinExistence type="inferred from homology"/>
<dbReference type="PIRSF" id="PIRSF000102">
    <property type="entry name" value="Lac_mal_DH"/>
    <property type="match status" value="1"/>
</dbReference>
<feature type="binding site" evidence="10">
    <location>
        <begin position="150"/>
        <end position="153"/>
    </location>
    <ligand>
        <name>substrate</name>
    </ligand>
</feature>
<keyword evidence="6 10" id="KW-0560">Oxidoreductase</keyword>
<comment type="caution">
    <text evidence="15">The sequence shown here is derived from an EMBL/GenBank/DDBJ whole genome shotgun (WGS) entry which is preliminary data.</text>
</comment>
<evidence type="ECO:0000256" key="6">
    <source>
        <dbReference type="ARBA" id="ARBA00023002"/>
    </source>
</evidence>
<dbReference type="InterPro" id="IPR022383">
    <property type="entry name" value="Lactate/malate_DH_C"/>
</dbReference>
<dbReference type="PROSITE" id="PS00064">
    <property type="entry name" value="L_LDH"/>
    <property type="match status" value="1"/>
</dbReference>
<evidence type="ECO:0000256" key="10">
    <source>
        <dbReference type="HAMAP-Rule" id="MF_00488"/>
    </source>
</evidence>
<dbReference type="PANTHER" id="PTHR43128">
    <property type="entry name" value="L-2-HYDROXYCARBOXYLATE DEHYDROGENASE (NAD(P)(+))"/>
    <property type="match status" value="1"/>
</dbReference>
<dbReference type="RefSeq" id="WP_139555047.1">
    <property type="nucleotide sequence ID" value="NZ_CP118925.1"/>
</dbReference>
<feature type="binding site" evidence="10">
    <location>
        <position position="42"/>
    </location>
    <ligand>
        <name>NAD(+)</name>
        <dbReference type="ChEBI" id="CHEBI:57540"/>
    </ligand>
</feature>
<feature type="binding site" evidence="10">
    <location>
        <begin position="122"/>
        <end position="125"/>
    </location>
    <ligand>
        <name>substrate</name>
    </ligand>
</feature>
<feature type="binding site" evidence="10">
    <location>
        <position position="16"/>
    </location>
    <ligand>
        <name>NAD(+)</name>
        <dbReference type="ChEBI" id="CHEBI:57540"/>
    </ligand>
</feature>
<dbReference type="InterPro" id="IPR001236">
    <property type="entry name" value="Lactate/malate_DH_N"/>
</dbReference>
<dbReference type="Gene3D" id="3.40.50.720">
    <property type="entry name" value="NAD(P)-binding Rossmann-like Domain"/>
    <property type="match status" value="1"/>
</dbReference>
<feature type="domain" description="Lactate/malate dehydrogenase C-terminal" evidence="14">
    <location>
        <begin position="147"/>
        <end position="311"/>
    </location>
</feature>